<feature type="region of interest" description="Disordered" evidence="1">
    <location>
        <begin position="278"/>
        <end position="303"/>
    </location>
</feature>
<feature type="transmembrane region" description="Helical" evidence="2">
    <location>
        <begin position="562"/>
        <end position="580"/>
    </location>
</feature>
<dbReference type="OrthoDB" id="9451547at2759"/>
<dbReference type="Proteomes" id="UP000217790">
    <property type="component" value="Unassembled WGS sequence"/>
</dbReference>
<dbReference type="STRING" id="47427.A0A2H3DEY2"/>
<feature type="transmembrane region" description="Helical" evidence="2">
    <location>
        <begin position="493"/>
        <end position="514"/>
    </location>
</feature>
<feature type="chain" id="PRO_5013709105" evidence="3">
    <location>
        <begin position="20"/>
        <end position="606"/>
    </location>
</feature>
<protein>
    <submittedName>
        <fullName evidence="4">Uncharacterized protein</fullName>
    </submittedName>
</protein>
<feature type="transmembrane region" description="Helical" evidence="2">
    <location>
        <begin position="526"/>
        <end position="550"/>
    </location>
</feature>
<feature type="transmembrane region" description="Helical" evidence="2">
    <location>
        <begin position="431"/>
        <end position="451"/>
    </location>
</feature>
<dbReference type="InParanoid" id="A0A2H3DEY2"/>
<organism evidence="4 5">
    <name type="scientific">Armillaria gallica</name>
    <name type="common">Bulbous honey fungus</name>
    <name type="synonym">Armillaria bulbosa</name>
    <dbReference type="NCBI Taxonomy" id="47427"/>
    <lineage>
        <taxon>Eukaryota</taxon>
        <taxon>Fungi</taxon>
        <taxon>Dikarya</taxon>
        <taxon>Basidiomycota</taxon>
        <taxon>Agaricomycotina</taxon>
        <taxon>Agaricomycetes</taxon>
        <taxon>Agaricomycetidae</taxon>
        <taxon>Agaricales</taxon>
        <taxon>Marasmiineae</taxon>
        <taxon>Physalacriaceae</taxon>
        <taxon>Armillaria</taxon>
    </lineage>
</organism>
<keyword evidence="5" id="KW-1185">Reference proteome</keyword>
<keyword evidence="2" id="KW-1133">Transmembrane helix</keyword>
<evidence type="ECO:0000256" key="3">
    <source>
        <dbReference type="SAM" id="SignalP"/>
    </source>
</evidence>
<accession>A0A2H3DEY2</accession>
<evidence type="ECO:0000256" key="2">
    <source>
        <dbReference type="SAM" id="Phobius"/>
    </source>
</evidence>
<dbReference type="AlphaFoldDB" id="A0A2H3DEY2"/>
<feature type="signal peptide" evidence="3">
    <location>
        <begin position="1"/>
        <end position="19"/>
    </location>
</feature>
<keyword evidence="2" id="KW-0472">Membrane</keyword>
<keyword evidence="3" id="KW-0732">Signal</keyword>
<proteinExistence type="predicted"/>
<evidence type="ECO:0000256" key="1">
    <source>
        <dbReference type="SAM" id="MobiDB-lite"/>
    </source>
</evidence>
<dbReference type="PANTHER" id="PTHR35043">
    <property type="entry name" value="TRANSCRIPTION FACTOR DOMAIN-CONTAINING PROTEIN"/>
    <property type="match status" value="1"/>
</dbReference>
<dbReference type="OMA" id="ATNCEVE"/>
<dbReference type="PANTHER" id="PTHR35043:SF7">
    <property type="entry name" value="TRANSCRIPTION FACTOR DOMAIN-CONTAINING PROTEIN"/>
    <property type="match status" value="1"/>
</dbReference>
<gene>
    <name evidence="4" type="ORF">ARMGADRAFT_971663</name>
</gene>
<reference evidence="5" key="1">
    <citation type="journal article" date="2017" name="Nat. Ecol. Evol.">
        <title>Genome expansion and lineage-specific genetic innovations in the forest pathogenic fungi Armillaria.</title>
        <authorList>
            <person name="Sipos G."/>
            <person name="Prasanna A.N."/>
            <person name="Walter M.C."/>
            <person name="O'Connor E."/>
            <person name="Balint B."/>
            <person name="Krizsan K."/>
            <person name="Kiss B."/>
            <person name="Hess J."/>
            <person name="Varga T."/>
            <person name="Slot J."/>
            <person name="Riley R."/>
            <person name="Boka B."/>
            <person name="Rigling D."/>
            <person name="Barry K."/>
            <person name="Lee J."/>
            <person name="Mihaltcheva S."/>
            <person name="LaButti K."/>
            <person name="Lipzen A."/>
            <person name="Waldron R."/>
            <person name="Moloney N.M."/>
            <person name="Sperisen C."/>
            <person name="Kredics L."/>
            <person name="Vagvoelgyi C."/>
            <person name="Patrignani A."/>
            <person name="Fitzpatrick D."/>
            <person name="Nagy I."/>
            <person name="Doyle S."/>
            <person name="Anderson J.B."/>
            <person name="Grigoriev I.V."/>
            <person name="Gueldener U."/>
            <person name="Muensterkoetter M."/>
            <person name="Nagy L.G."/>
        </authorList>
    </citation>
    <scope>NUCLEOTIDE SEQUENCE [LARGE SCALE GENOMIC DNA]</scope>
    <source>
        <strain evidence="5">Ar21-2</strain>
    </source>
</reference>
<sequence>MIIFHIQCLLLLSTAQTRAVQDNDKSSNDSSNRTPWDIIWSCLATIFACTWLAVHPNVPSHDVREKGRLFLGLHRVKHMLLAIICPEVVIVWALRQRLVASALSKRLKLSMTHGFFICMGGFTGRKEYPITATHFFYSDTSDPTCGVISGEIRPGLDILSITKDELMDKSKGDVLSKCISLLQTTWFVVQYFSRITLSLPTTPLETATLAFALLNFCNYILWWHKPLDVQYPLNFPTIGAVDWDLTVHSTLQFARSKELESLVSLVQLPTSKVLEPKNPVTSAAESEFNPSGYADTASGNHPSSPLLPAHNNTACVHTTNCSHIPTSPSSIHQLSLDYVKNHASESVCCRECLECDISNPGVMSINDWRFFHTEAGSIFDELSRRGADEWSVFHTSTDSIDILPTVDIVSPDAVATGKTPVTKSRKPRRRYWLGFHHNFFMLIPALCVRAWTWYRLILGRILFGGWRHGGRHPTTLPMLWAGQSQNDPSQMGYSVFFGGCFGALFGGVHCIVWSSSSFFDSSFEHLLWKVSSLLVAIVPVILALEVLTVLVKPRWIGEFMKCSTPIFIFVYICARVYLLVDMFLSLRSLPPGALDEIDWTRYIPHI</sequence>
<evidence type="ECO:0000313" key="5">
    <source>
        <dbReference type="Proteomes" id="UP000217790"/>
    </source>
</evidence>
<name>A0A2H3DEY2_ARMGA</name>
<evidence type="ECO:0000313" key="4">
    <source>
        <dbReference type="EMBL" id="PBK87657.1"/>
    </source>
</evidence>
<keyword evidence="2" id="KW-0812">Transmembrane</keyword>
<dbReference type="EMBL" id="KZ293677">
    <property type="protein sequence ID" value="PBK87657.1"/>
    <property type="molecule type" value="Genomic_DNA"/>
</dbReference>